<feature type="non-terminal residue" evidence="5">
    <location>
        <position position="1"/>
    </location>
</feature>
<accession>A0A7R9MII7</accession>
<name>A0A7R9MII7_9ACAR</name>
<organism evidence="5">
    <name type="scientific">Oppiella nova</name>
    <dbReference type="NCBI Taxonomy" id="334625"/>
    <lineage>
        <taxon>Eukaryota</taxon>
        <taxon>Metazoa</taxon>
        <taxon>Ecdysozoa</taxon>
        <taxon>Arthropoda</taxon>
        <taxon>Chelicerata</taxon>
        <taxon>Arachnida</taxon>
        <taxon>Acari</taxon>
        <taxon>Acariformes</taxon>
        <taxon>Sarcoptiformes</taxon>
        <taxon>Oribatida</taxon>
        <taxon>Brachypylina</taxon>
        <taxon>Oppioidea</taxon>
        <taxon>Oppiidae</taxon>
        <taxon>Oppiella</taxon>
    </lineage>
</organism>
<dbReference type="InterPro" id="IPR019819">
    <property type="entry name" value="Carboxylesterase_B_CS"/>
</dbReference>
<evidence type="ECO:0000313" key="6">
    <source>
        <dbReference type="Proteomes" id="UP000728032"/>
    </source>
</evidence>
<dbReference type="AlphaFoldDB" id="A0A7R9MII7"/>
<dbReference type="OrthoDB" id="6512235at2759"/>
<dbReference type="EMBL" id="OC936159">
    <property type="protein sequence ID" value="CAD7660797.1"/>
    <property type="molecule type" value="Genomic_DNA"/>
</dbReference>
<keyword evidence="6" id="KW-1185">Reference proteome</keyword>
<gene>
    <name evidence="5" type="ORF">ONB1V03_LOCUS17360</name>
</gene>
<reference evidence="5" key="1">
    <citation type="submission" date="2020-11" db="EMBL/GenBank/DDBJ databases">
        <authorList>
            <person name="Tran Van P."/>
        </authorList>
    </citation>
    <scope>NUCLEOTIDE SEQUENCE</scope>
</reference>
<evidence type="ECO:0000256" key="1">
    <source>
        <dbReference type="ARBA" id="ARBA00005964"/>
    </source>
</evidence>
<dbReference type="PANTHER" id="PTHR43903">
    <property type="entry name" value="NEUROLIGIN"/>
    <property type="match status" value="1"/>
</dbReference>
<dbReference type="InterPro" id="IPR051093">
    <property type="entry name" value="Neuroligin/BSAL"/>
</dbReference>
<keyword evidence="3" id="KW-0325">Glycoprotein</keyword>
<evidence type="ECO:0000259" key="4">
    <source>
        <dbReference type="Pfam" id="PF00135"/>
    </source>
</evidence>
<evidence type="ECO:0000256" key="3">
    <source>
        <dbReference type="ARBA" id="ARBA00023180"/>
    </source>
</evidence>
<keyword evidence="2" id="KW-0732">Signal</keyword>
<dbReference type="Pfam" id="PF00135">
    <property type="entry name" value="COesterase"/>
    <property type="match status" value="1"/>
</dbReference>
<protein>
    <recommendedName>
        <fullName evidence="4">Carboxylesterase type B domain-containing protein</fullName>
    </recommendedName>
</protein>
<dbReference type="InterPro" id="IPR002018">
    <property type="entry name" value="CarbesteraseB"/>
</dbReference>
<dbReference type="PROSITE" id="PS00941">
    <property type="entry name" value="CARBOXYLESTERASE_B_2"/>
    <property type="match status" value="1"/>
</dbReference>
<sequence length="191" mass="21495">LNVCQSVQIDYNSPQVQTAYGPIRGKPYPYSTTGTAGQKQVVAFIGVPYARPPTGYDRFMPPRNPDPWTEQKDATNYRVKCPQVEDRFEYTPTEDIIESEDCLYLNIYTPVFPNQFQANLPVLVYFHGGEFKYGGKDFFKPDVILEAAMVDSPGVIIITVNYRLGVLGFISTDDINIPGNNGIRDQVQALR</sequence>
<dbReference type="InterPro" id="IPR029058">
    <property type="entry name" value="AB_hydrolase_fold"/>
</dbReference>
<dbReference type="Proteomes" id="UP000728032">
    <property type="component" value="Unassembled WGS sequence"/>
</dbReference>
<comment type="similarity">
    <text evidence="1">Belongs to the type-B carboxylesterase/lipase family.</text>
</comment>
<dbReference type="SUPFAM" id="SSF53474">
    <property type="entry name" value="alpha/beta-Hydrolases"/>
    <property type="match status" value="1"/>
</dbReference>
<proteinExistence type="inferred from homology"/>
<evidence type="ECO:0000256" key="2">
    <source>
        <dbReference type="ARBA" id="ARBA00022729"/>
    </source>
</evidence>
<dbReference type="EMBL" id="CAJPVJ010021334">
    <property type="protein sequence ID" value="CAG2177933.1"/>
    <property type="molecule type" value="Genomic_DNA"/>
</dbReference>
<feature type="domain" description="Carboxylesterase type B" evidence="4">
    <location>
        <begin position="13"/>
        <end position="191"/>
    </location>
</feature>
<evidence type="ECO:0000313" key="5">
    <source>
        <dbReference type="EMBL" id="CAD7660797.1"/>
    </source>
</evidence>
<dbReference type="Gene3D" id="3.40.50.1820">
    <property type="entry name" value="alpha/beta hydrolase"/>
    <property type="match status" value="1"/>
</dbReference>
<feature type="non-terminal residue" evidence="5">
    <location>
        <position position="191"/>
    </location>
</feature>